<evidence type="ECO:0000256" key="1">
    <source>
        <dbReference type="SAM" id="MobiDB-lite"/>
    </source>
</evidence>
<proteinExistence type="predicted"/>
<sequence>MSDTERPLVPYAHLLMLYAAPCTEDRHMQPSTAATPLPAERTARETRA</sequence>
<keyword evidence="3" id="KW-1185">Reference proteome</keyword>
<feature type="region of interest" description="Disordered" evidence="1">
    <location>
        <begin position="27"/>
        <end position="48"/>
    </location>
</feature>
<organism evidence="2 3">
    <name type="scientific">Streptomyces solicathayae</name>
    <dbReference type="NCBI Taxonomy" id="3081768"/>
    <lineage>
        <taxon>Bacteria</taxon>
        <taxon>Bacillati</taxon>
        <taxon>Actinomycetota</taxon>
        <taxon>Actinomycetes</taxon>
        <taxon>Kitasatosporales</taxon>
        <taxon>Streptomycetaceae</taxon>
        <taxon>Streptomyces</taxon>
    </lineage>
</organism>
<name>A0ABZ0M3X7_9ACTN</name>
<accession>A0ABZ0M3X7</accession>
<evidence type="ECO:0000313" key="2">
    <source>
        <dbReference type="EMBL" id="WOX26404.1"/>
    </source>
</evidence>
<dbReference type="RefSeq" id="WP_318109409.1">
    <property type="nucleotide sequence ID" value="NZ_CP137573.1"/>
</dbReference>
<dbReference type="EMBL" id="CP137573">
    <property type="protein sequence ID" value="WOX26404.1"/>
    <property type="molecule type" value="Genomic_DNA"/>
</dbReference>
<protein>
    <submittedName>
        <fullName evidence="2">Uncharacterized protein</fullName>
    </submittedName>
</protein>
<gene>
    <name evidence="2" type="ORF">R2D22_35535</name>
</gene>
<dbReference type="Proteomes" id="UP001301731">
    <property type="component" value="Chromosome"/>
</dbReference>
<reference evidence="2 3" key="1">
    <citation type="submission" date="2023-10" db="EMBL/GenBank/DDBJ databases">
        <title>The genome sequence of Streptomyces sp. HUAS YS2.</title>
        <authorList>
            <person name="Mo P."/>
        </authorList>
    </citation>
    <scope>NUCLEOTIDE SEQUENCE [LARGE SCALE GENOMIC DNA]</scope>
    <source>
        <strain evidence="2 3">HUAS YS2</strain>
    </source>
</reference>
<evidence type="ECO:0000313" key="3">
    <source>
        <dbReference type="Proteomes" id="UP001301731"/>
    </source>
</evidence>